<evidence type="ECO:0000313" key="1">
    <source>
        <dbReference type="EMBL" id="OHV21400.1"/>
    </source>
</evidence>
<reference evidence="2" key="1">
    <citation type="submission" date="2016-07" db="EMBL/GenBank/DDBJ databases">
        <title>Frankia sp. NRRL B-16219 Genome sequencing.</title>
        <authorList>
            <person name="Ghodhbane-Gtari F."/>
            <person name="Swanson E."/>
            <person name="Gueddou A."/>
            <person name="Louati M."/>
            <person name="Nouioui I."/>
            <person name="Hezbri K."/>
            <person name="Abebe-Akele F."/>
            <person name="Simpson S."/>
            <person name="Morris K."/>
            <person name="Thomas K."/>
            <person name="Gtari M."/>
            <person name="Tisa L.S."/>
        </authorList>
    </citation>
    <scope>NUCLEOTIDE SEQUENCE [LARGE SCALE GENOMIC DNA]</scope>
    <source>
        <strain evidence="2">NRRL B-16219</strain>
    </source>
</reference>
<dbReference type="AlphaFoldDB" id="A0A1S1PI38"/>
<name>A0A1S1PI38_9ACTN</name>
<keyword evidence="2" id="KW-1185">Reference proteome</keyword>
<gene>
    <name evidence="1" type="ORF">BBK14_26675</name>
</gene>
<dbReference type="RefSeq" id="WP_071066383.1">
    <property type="nucleotide sequence ID" value="NZ_MAXA01000254.1"/>
</dbReference>
<comment type="caution">
    <text evidence="1">The sequence shown here is derived from an EMBL/GenBank/DDBJ whole genome shotgun (WGS) entry which is preliminary data.</text>
</comment>
<dbReference type="Proteomes" id="UP000179769">
    <property type="component" value="Unassembled WGS sequence"/>
</dbReference>
<protein>
    <submittedName>
        <fullName evidence="1">Uncharacterized protein</fullName>
    </submittedName>
</protein>
<accession>A0A1S1PI38</accession>
<dbReference type="OrthoDB" id="3204431at2"/>
<evidence type="ECO:0000313" key="2">
    <source>
        <dbReference type="Proteomes" id="UP000179769"/>
    </source>
</evidence>
<dbReference type="EMBL" id="MAXA01000254">
    <property type="protein sequence ID" value="OHV21400.1"/>
    <property type="molecule type" value="Genomic_DNA"/>
</dbReference>
<sequence length="587" mass="61530">MAGSGGGGFGGFGGLGGSGGSGGAGGAGGSGAVSRLRRWSRRDDADSAPVLDLTDVDEVTTMLLAPPAEYAGLRRRVVDQFTIVSANRCRLTRSVNWGPLDGLLNSIVPGTGRLDTVGRLPPEVCLLLPISTLPKRALVGFNLAGPGGSDAHLMPYGTSVAIQGNLIALLADAIGCPLPGPARRVVDAISRFRPGRLSGNLPGLVPRKGRPLSLEAVATYLAREADLSVPDVTLRSWQALLEPAQLLLRSALAEPFDPLSSADTMLLAAGELWRDPDVPTPLEVAHIGYYLREFTAWIDELSLAGPAAVPVLSTVAEYGRRWEALAAVTLDPYRPCLIKMSEERRTVLARRCPVRDESLTLRQRWLAPVALVDIDPGGPGSYHVSVGTDDTSIELSTPITVDLEHRRIARTYVEDVHQNREVYAFYTTDARRAARAKLVVGLSVSPDVARVTLAILVLMCLTVALSALPFELGADAVAVVAVPSSFAATLLLTRERSSLAAWVLGPAKQALLALLVALAVLSGLRALGWHTPPADPGGSIMSVPGVSSQLGALAPAVPPGRSVSLSALVAATDQPGTWQVGGAGPRR</sequence>
<proteinExistence type="predicted"/>
<organism evidence="1 2">
    <name type="scientific">Parafrankia soli</name>
    <dbReference type="NCBI Taxonomy" id="2599596"/>
    <lineage>
        <taxon>Bacteria</taxon>
        <taxon>Bacillati</taxon>
        <taxon>Actinomycetota</taxon>
        <taxon>Actinomycetes</taxon>
        <taxon>Frankiales</taxon>
        <taxon>Frankiaceae</taxon>
        <taxon>Parafrankia</taxon>
    </lineage>
</organism>